<evidence type="ECO:0000256" key="1">
    <source>
        <dbReference type="SAM" id="SignalP"/>
    </source>
</evidence>
<keyword evidence="1" id="KW-0732">Signal</keyword>
<comment type="caution">
    <text evidence="2">The sequence shown here is derived from an EMBL/GenBank/DDBJ whole genome shotgun (WGS) entry which is preliminary data.</text>
</comment>
<name>A0AAP0LZB3_9ROSI</name>
<accession>A0AAP0LZB3</accession>
<evidence type="ECO:0000313" key="2">
    <source>
        <dbReference type="EMBL" id="KAK9192803.1"/>
    </source>
</evidence>
<dbReference type="EMBL" id="JBCGBO010000006">
    <property type="protein sequence ID" value="KAK9192803.1"/>
    <property type="molecule type" value="Genomic_DNA"/>
</dbReference>
<feature type="chain" id="PRO_5042933591" evidence="1">
    <location>
        <begin position="17"/>
        <end position="112"/>
    </location>
</feature>
<reference evidence="2 3" key="1">
    <citation type="submission" date="2024-05" db="EMBL/GenBank/DDBJ databases">
        <title>Haplotype-resolved chromosome-level genome assembly of Huyou (Citrus changshanensis).</title>
        <authorList>
            <person name="Miao C."/>
            <person name="Chen W."/>
            <person name="Wu Y."/>
            <person name="Wang L."/>
            <person name="Zhao S."/>
            <person name="Grierson D."/>
            <person name="Xu C."/>
            <person name="Chen K."/>
        </authorList>
    </citation>
    <scope>NUCLEOTIDE SEQUENCE [LARGE SCALE GENOMIC DNA]</scope>
    <source>
        <strain evidence="2">01-14</strain>
        <tissue evidence="2">Leaf</tissue>
    </source>
</reference>
<dbReference type="Proteomes" id="UP001428341">
    <property type="component" value="Unassembled WGS sequence"/>
</dbReference>
<sequence length="112" mass="12880">MLNFIGFFLNFYVKLSVIILYDLEEDAPSSYEVPNEFSTQQSNMGVELIYPTQGGVYNIHQPFPYDWHQQPLSPYALQPHYPSHLMTYEGSGSGSFQHLLHQQCNEDNNGCD</sequence>
<organism evidence="2 3">
    <name type="scientific">Citrus x changshan-huyou</name>
    <dbReference type="NCBI Taxonomy" id="2935761"/>
    <lineage>
        <taxon>Eukaryota</taxon>
        <taxon>Viridiplantae</taxon>
        <taxon>Streptophyta</taxon>
        <taxon>Embryophyta</taxon>
        <taxon>Tracheophyta</taxon>
        <taxon>Spermatophyta</taxon>
        <taxon>Magnoliopsida</taxon>
        <taxon>eudicotyledons</taxon>
        <taxon>Gunneridae</taxon>
        <taxon>Pentapetalae</taxon>
        <taxon>rosids</taxon>
        <taxon>malvids</taxon>
        <taxon>Sapindales</taxon>
        <taxon>Rutaceae</taxon>
        <taxon>Aurantioideae</taxon>
        <taxon>Citrus</taxon>
    </lineage>
</organism>
<feature type="signal peptide" evidence="1">
    <location>
        <begin position="1"/>
        <end position="16"/>
    </location>
</feature>
<proteinExistence type="predicted"/>
<gene>
    <name evidence="2" type="ORF">WN944_003496</name>
</gene>
<evidence type="ECO:0000313" key="3">
    <source>
        <dbReference type="Proteomes" id="UP001428341"/>
    </source>
</evidence>
<keyword evidence="3" id="KW-1185">Reference proteome</keyword>
<dbReference type="AlphaFoldDB" id="A0AAP0LZB3"/>
<protein>
    <submittedName>
        <fullName evidence="2">Uncharacterized protein</fullName>
    </submittedName>
</protein>